<evidence type="ECO:0000259" key="2">
    <source>
        <dbReference type="Pfam" id="PF00149"/>
    </source>
</evidence>
<keyword evidence="3" id="KW-0540">Nuclease</keyword>
<dbReference type="InterPro" id="IPR004843">
    <property type="entry name" value="Calcineurin-like_PHP"/>
</dbReference>
<dbReference type="EMBL" id="JACBFH010000001">
    <property type="protein sequence ID" value="NYY95069.1"/>
    <property type="molecule type" value="Genomic_DNA"/>
</dbReference>
<name>A0A7Z0QK53_9BRAD</name>
<dbReference type="PANTHER" id="PTHR30337:SF7">
    <property type="entry name" value="PHOSPHOESTERASE"/>
    <property type="match status" value="1"/>
</dbReference>
<reference evidence="3" key="2">
    <citation type="submission" date="2020-06" db="EMBL/GenBank/DDBJ databases">
        <title>Whole Genome Sequence of Bradyrhizobium sp. Strain 323S2.</title>
        <authorList>
            <person name="Bromfield E.S.P."/>
        </authorList>
    </citation>
    <scope>NUCLEOTIDE SEQUENCE [LARGE SCALE GENOMIC DNA]</scope>
    <source>
        <strain evidence="3">323S2</strain>
    </source>
</reference>
<evidence type="ECO:0000256" key="1">
    <source>
        <dbReference type="ARBA" id="ARBA00022801"/>
    </source>
</evidence>
<organism evidence="3">
    <name type="scientific">Bradyrhizobium barranii subsp. barranii</name>
    <dbReference type="NCBI Taxonomy" id="2823807"/>
    <lineage>
        <taxon>Bacteria</taxon>
        <taxon>Pseudomonadati</taxon>
        <taxon>Pseudomonadota</taxon>
        <taxon>Alphaproteobacteria</taxon>
        <taxon>Hyphomicrobiales</taxon>
        <taxon>Nitrobacteraceae</taxon>
        <taxon>Bradyrhizobium</taxon>
        <taxon>Bradyrhizobium barranii</taxon>
    </lineage>
</organism>
<evidence type="ECO:0000313" key="5">
    <source>
        <dbReference type="Proteomes" id="UP000564836"/>
    </source>
</evidence>
<dbReference type="InterPro" id="IPR029052">
    <property type="entry name" value="Metallo-depent_PP-like"/>
</dbReference>
<dbReference type="CDD" id="cd00840">
    <property type="entry name" value="MPP_Mre11_N"/>
    <property type="match status" value="1"/>
</dbReference>
<protein>
    <submittedName>
        <fullName evidence="3">DNA repair exonuclease</fullName>
    </submittedName>
</protein>
<dbReference type="Pfam" id="PF00149">
    <property type="entry name" value="Metallophos"/>
    <property type="match status" value="1"/>
</dbReference>
<dbReference type="PIRSF" id="PIRSF033091">
    <property type="entry name" value="Pesterase_YhaO"/>
    <property type="match status" value="1"/>
</dbReference>
<dbReference type="Gene3D" id="3.60.21.10">
    <property type="match status" value="1"/>
</dbReference>
<dbReference type="InterPro" id="IPR050535">
    <property type="entry name" value="DNA_Repair-Maintenance_Comp"/>
</dbReference>
<dbReference type="InterPro" id="IPR041796">
    <property type="entry name" value="Mre11_N"/>
</dbReference>
<dbReference type="InterPro" id="IPR014576">
    <property type="entry name" value="Pesterase_YhaO"/>
</dbReference>
<dbReference type="GO" id="GO:0004527">
    <property type="term" value="F:exonuclease activity"/>
    <property type="evidence" value="ECO:0007669"/>
    <property type="project" value="UniProtKB-KW"/>
</dbReference>
<evidence type="ECO:0000313" key="4">
    <source>
        <dbReference type="EMBL" id="UGX98110.1"/>
    </source>
</evidence>
<evidence type="ECO:0000313" key="3">
    <source>
        <dbReference type="EMBL" id="NYY95069.1"/>
    </source>
</evidence>
<feature type="domain" description="Calcineurin-like phosphoesterase" evidence="2">
    <location>
        <begin position="4"/>
        <end position="202"/>
    </location>
</feature>
<gene>
    <name evidence="4" type="ORF">G6321_00024495</name>
    <name evidence="3" type="ORF">G6321_43715</name>
</gene>
<reference evidence="4 5" key="1">
    <citation type="journal article" date="2017" name="Syst. Appl. Microbiol.">
        <title>Soybeans inoculated with root zone soils of Canadian native legumes harbour diverse and novel Bradyrhizobium spp. that possess agricultural potential.</title>
        <authorList>
            <person name="Bromfield E.S.P."/>
            <person name="Cloutier S."/>
            <person name="Tambong J.T."/>
            <person name="Tran Thi T.V."/>
        </authorList>
    </citation>
    <scope>NUCLEOTIDE SEQUENCE [LARGE SCALE GENOMIC DNA]</scope>
    <source>
        <strain evidence="4 5">323S2</strain>
    </source>
</reference>
<dbReference type="AlphaFoldDB" id="A0A7Z0QK53"/>
<dbReference type="RefSeq" id="WP_166341665.1">
    <property type="nucleotide sequence ID" value="NZ_CP088280.1"/>
</dbReference>
<dbReference type="EMBL" id="CP088280">
    <property type="protein sequence ID" value="UGX98110.1"/>
    <property type="molecule type" value="Genomic_DNA"/>
</dbReference>
<dbReference type="Proteomes" id="UP000564836">
    <property type="component" value="Chromosome"/>
</dbReference>
<proteinExistence type="predicted"/>
<keyword evidence="1" id="KW-0378">Hydrolase</keyword>
<dbReference type="SUPFAM" id="SSF56300">
    <property type="entry name" value="Metallo-dependent phosphatases"/>
    <property type="match status" value="1"/>
</dbReference>
<accession>A0A7Z0QK53</accession>
<sequence length="426" mass="46094">MSAFRFVHSADIHLDSPLRSLALRNPGLAELIGNASRQVFVRIVDLCLDERVDALLLAGDLYDGDQTSMKTARFLTEQLRRLDAAGIRVFIIRGNHDALSKITKELVLPDSVTVFGGRADAVEMSRERGERPIWVHGISFAKPQAPESLFDKYKPPVAGAINIGLMHTSLDGAPGHDVYAPCSTADLARSGFRYWALGHIHRRSTAEGACAIVMPGMPQGRDIGENGPKSVTLVSVLDDGSLSLDERIVSMAQFERVAVDASGLVAWRELAARIESALGEASDRSHSDHLVARVSVSGATPLAWTIRRDADLLRTEAESRAGAIGNVWIEKLETDCRKPAVVDPADSADPVEVLRRTIADEIVGSEAFHVQAQIIVDNLLDQLPPESRRVLAPDETGLALLIGRLSDDGFEEVLARLTAADADGAR</sequence>
<keyword evidence="3" id="KW-0269">Exonuclease</keyword>
<dbReference type="PANTHER" id="PTHR30337">
    <property type="entry name" value="COMPONENT OF ATP-DEPENDENT DSDNA EXONUCLEASE"/>
    <property type="match status" value="1"/>
</dbReference>
<reference evidence="4 5" key="3">
    <citation type="journal article" date="2022" name="Int. J. Syst. Evol. Microbiol.">
        <title>Strains of Bradyrhizobium barranii sp. nov. associated with legumes native to Canada are symbionts of soybeans and belong to different subspecies (subsp. barranii subsp. nov. and subsp. apii subsp. nov.) and symbiovars (sv. glycinearum and sv. septentrionale).</title>
        <authorList>
            <person name="Bromfield E.S.P."/>
            <person name="Cloutier S."/>
            <person name="Wasai-Hara S."/>
            <person name="Minamisawa K."/>
        </authorList>
    </citation>
    <scope>NUCLEOTIDE SEQUENCE [LARGE SCALE GENOMIC DNA]</scope>
    <source>
        <strain evidence="4 5">323S2</strain>
    </source>
</reference>